<evidence type="ECO:0000313" key="1">
    <source>
        <dbReference type="EMBL" id="STJ15307.1"/>
    </source>
</evidence>
<protein>
    <submittedName>
        <fullName evidence="1">Uncharacterized protein</fullName>
    </submittedName>
</protein>
<dbReference type="Proteomes" id="UP000254716">
    <property type="component" value="Unassembled WGS sequence"/>
</dbReference>
<gene>
    <name evidence="1" type="ORF">NCTC9081_00657</name>
</gene>
<organism evidence="1 2">
    <name type="scientific">Escherichia coli</name>
    <dbReference type="NCBI Taxonomy" id="562"/>
    <lineage>
        <taxon>Bacteria</taxon>
        <taxon>Pseudomonadati</taxon>
        <taxon>Pseudomonadota</taxon>
        <taxon>Gammaproteobacteria</taxon>
        <taxon>Enterobacterales</taxon>
        <taxon>Enterobacteriaceae</taxon>
        <taxon>Escherichia</taxon>
    </lineage>
</organism>
<dbReference type="EMBL" id="UGCV01000008">
    <property type="protein sequence ID" value="STJ15307.1"/>
    <property type="molecule type" value="Genomic_DNA"/>
</dbReference>
<sequence>MVEKHRLVLVAQLGRLTRRRYLTQYLTLSSSGMVVRNIAGSGWWTAVEPD</sequence>
<name>A0A376VVR8_ECOLX</name>
<accession>A0A376VVR8</accession>
<evidence type="ECO:0000313" key="2">
    <source>
        <dbReference type="Proteomes" id="UP000254716"/>
    </source>
</evidence>
<dbReference type="AlphaFoldDB" id="A0A376VVR8"/>
<proteinExistence type="predicted"/>
<reference evidence="1 2" key="1">
    <citation type="submission" date="2018-06" db="EMBL/GenBank/DDBJ databases">
        <authorList>
            <consortium name="Pathogen Informatics"/>
            <person name="Doyle S."/>
        </authorList>
    </citation>
    <scope>NUCLEOTIDE SEQUENCE [LARGE SCALE GENOMIC DNA]</scope>
    <source>
        <strain evidence="1 2">NCTC9081</strain>
    </source>
</reference>